<comment type="caution">
    <text evidence="9">The sequence shown here is derived from an EMBL/GenBank/DDBJ whole genome shotgun (WGS) entry which is preliminary data.</text>
</comment>
<dbReference type="GO" id="GO:0005886">
    <property type="term" value="C:plasma membrane"/>
    <property type="evidence" value="ECO:0007669"/>
    <property type="project" value="UniProtKB-SubCell"/>
</dbReference>
<evidence type="ECO:0000256" key="3">
    <source>
        <dbReference type="ARBA" id="ARBA00022475"/>
    </source>
</evidence>
<keyword evidence="2" id="KW-0813">Transport</keyword>
<sequence length="432" mass="45546">MSRFLADITPLKVSPAYRRLWIGNSISAVGVQVTLTAVSLQVYDLTASSLYVGLVGLFALVPLVIAGLYGGSIADNYDRRKVALISGFALWASAAGIAAQAWLELGNVWVLYGLIAAHSAAQGVNQPTRSAMIPALVGRELLPAANALNMLTMSIAMMAGPLLAGTLVVTVGFAWTYTIEVLTFLAALWALWLLPSLPPGKAEDDEALSRRAGLRSVLEGFKFLSTRKNVRMTFLIDINAMVMAAPRAVLPAIGAIMIGGGELTVGILMAAMAAGAFFTGLFSGPLTRIHRHGAAIFWAVVAYGLAITGFGVVVLFASGHPVPGDGSLTWWVWPAAVFMMMAGSADSVSAIFRSTVLQSATPDHMRGRLQGVFIVVVAGGPRVGDMVSGSVGEAIGEHWTMIIGGIACAVVAALMMRWLPGFMRYDSRKPIP</sequence>
<dbReference type="PANTHER" id="PTHR23513:SF9">
    <property type="entry name" value="ENTEROBACTIN EXPORTER ENTS"/>
    <property type="match status" value="1"/>
</dbReference>
<evidence type="ECO:0000256" key="2">
    <source>
        <dbReference type="ARBA" id="ARBA00022448"/>
    </source>
</evidence>
<dbReference type="GO" id="GO:0022857">
    <property type="term" value="F:transmembrane transporter activity"/>
    <property type="evidence" value="ECO:0007669"/>
    <property type="project" value="InterPro"/>
</dbReference>
<comment type="subcellular location">
    <subcellularLocation>
        <location evidence="1">Cell inner membrane</location>
        <topology evidence="1">Multi-pass membrane protein</topology>
    </subcellularLocation>
</comment>
<dbReference type="Pfam" id="PF05977">
    <property type="entry name" value="MFS_3"/>
    <property type="match status" value="1"/>
</dbReference>
<evidence type="ECO:0000256" key="7">
    <source>
        <dbReference type="SAM" id="Phobius"/>
    </source>
</evidence>
<dbReference type="Gene3D" id="1.20.1250.20">
    <property type="entry name" value="MFS general substrate transporter like domains"/>
    <property type="match status" value="1"/>
</dbReference>
<dbReference type="AlphaFoldDB" id="A0A7X8TJU8"/>
<dbReference type="InterPro" id="IPR036259">
    <property type="entry name" value="MFS_trans_sf"/>
</dbReference>
<keyword evidence="5 7" id="KW-1133">Transmembrane helix</keyword>
<feature type="transmembrane region" description="Helical" evidence="7">
    <location>
        <begin position="49"/>
        <end position="70"/>
    </location>
</feature>
<gene>
    <name evidence="9" type="ORF">HGQ17_09065</name>
</gene>
<dbReference type="PROSITE" id="PS50850">
    <property type="entry name" value="MFS"/>
    <property type="match status" value="1"/>
</dbReference>
<feature type="transmembrane region" description="Helical" evidence="7">
    <location>
        <begin position="21"/>
        <end position="43"/>
    </location>
</feature>
<feature type="transmembrane region" description="Helical" evidence="7">
    <location>
        <begin position="330"/>
        <end position="352"/>
    </location>
</feature>
<evidence type="ECO:0000259" key="8">
    <source>
        <dbReference type="PROSITE" id="PS50850"/>
    </source>
</evidence>
<evidence type="ECO:0000256" key="5">
    <source>
        <dbReference type="ARBA" id="ARBA00022989"/>
    </source>
</evidence>
<name>A0A7X8TJU8_9MICC</name>
<evidence type="ECO:0000256" key="4">
    <source>
        <dbReference type="ARBA" id="ARBA00022692"/>
    </source>
</evidence>
<keyword evidence="4 7" id="KW-0812">Transmembrane</keyword>
<reference evidence="9 10" key="1">
    <citation type="submission" date="2020-04" db="EMBL/GenBank/DDBJ databases">
        <title>Nesterenkonia sp. nov., isolated from marine sediment.</title>
        <authorList>
            <person name="Zhang G."/>
        </authorList>
    </citation>
    <scope>NUCLEOTIDE SEQUENCE [LARGE SCALE GENOMIC DNA]</scope>
    <source>
        <strain evidence="9 10">MY13</strain>
    </source>
</reference>
<dbReference type="Proteomes" id="UP000523139">
    <property type="component" value="Unassembled WGS sequence"/>
</dbReference>
<organism evidence="9 10">
    <name type="scientific">Nesterenkonia sedimenti</name>
    <dbReference type="NCBI Taxonomy" id="1463632"/>
    <lineage>
        <taxon>Bacteria</taxon>
        <taxon>Bacillati</taxon>
        <taxon>Actinomycetota</taxon>
        <taxon>Actinomycetes</taxon>
        <taxon>Micrococcales</taxon>
        <taxon>Micrococcaceae</taxon>
        <taxon>Nesterenkonia</taxon>
    </lineage>
</organism>
<evidence type="ECO:0000256" key="6">
    <source>
        <dbReference type="ARBA" id="ARBA00023136"/>
    </source>
</evidence>
<accession>A0A7X8TJU8</accession>
<protein>
    <submittedName>
        <fullName evidence="9">MFS transporter</fullName>
    </submittedName>
</protein>
<dbReference type="RefSeq" id="WP_168887622.1">
    <property type="nucleotide sequence ID" value="NZ_JABAHY010000007.1"/>
</dbReference>
<dbReference type="InterPro" id="IPR020846">
    <property type="entry name" value="MFS_dom"/>
</dbReference>
<evidence type="ECO:0000313" key="10">
    <source>
        <dbReference type="Proteomes" id="UP000523139"/>
    </source>
</evidence>
<feature type="transmembrane region" description="Helical" evidence="7">
    <location>
        <begin position="234"/>
        <end position="257"/>
    </location>
</feature>
<dbReference type="SUPFAM" id="SSF103473">
    <property type="entry name" value="MFS general substrate transporter"/>
    <property type="match status" value="1"/>
</dbReference>
<feature type="transmembrane region" description="Helical" evidence="7">
    <location>
        <begin position="82"/>
        <end position="103"/>
    </location>
</feature>
<keyword evidence="10" id="KW-1185">Reference proteome</keyword>
<feature type="transmembrane region" description="Helical" evidence="7">
    <location>
        <begin position="372"/>
        <end position="392"/>
    </location>
</feature>
<feature type="transmembrane region" description="Helical" evidence="7">
    <location>
        <begin position="263"/>
        <end position="283"/>
    </location>
</feature>
<keyword evidence="3" id="KW-1003">Cell membrane</keyword>
<dbReference type="PANTHER" id="PTHR23513">
    <property type="entry name" value="INTEGRAL MEMBRANE EFFLUX PROTEIN-RELATED"/>
    <property type="match status" value="1"/>
</dbReference>
<dbReference type="EMBL" id="JABAHY010000007">
    <property type="protein sequence ID" value="NLS10145.1"/>
    <property type="molecule type" value="Genomic_DNA"/>
</dbReference>
<dbReference type="InterPro" id="IPR010290">
    <property type="entry name" value="TM_effector"/>
</dbReference>
<feature type="transmembrane region" description="Helical" evidence="7">
    <location>
        <begin position="295"/>
        <end position="318"/>
    </location>
</feature>
<evidence type="ECO:0000313" key="9">
    <source>
        <dbReference type="EMBL" id="NLS10145.1"/>
    </source>
</evidence>
<dbReference type="CDD" id="cd06173">
    <property type="entry name" value="MFS_MefA_like"/>
    <property type="match status" value="1"/>
</dbReference>
<evidence type="ECO:0000256" key="1">
    <source>
        <dbReference type="ARBA" id="ARBA00004429"/>
    </source>
</evidence>
<keyword evidence="6 7" id="KW-0472">Membrane</keyword>
<feature type="domain" description="Major facilitator superfamily (MFS) profile" evidence="8">
    <location>
        <begin position="225"/>
        <end position="432"/>
    </location>
</feature>
<feature type="transmembrane region" description="Helical" evidence="7">
    <location>
        <begin position="398"/>
        <end position="419"/>
    </location>
</feature>
<proteinExistence type="predicted"/>
<feature type="transmembrane region" description="Helical" evidence="7">
    <location>
        <begin position="147"/>
        <end position="168"/>
    </location>
</feature>